<protein>
    <submittedName>
        <fullName evidence="1">Uncharacterized protein</fullName>
    </submittedName>
</protein>
<dbReference type="STRING" id="388467.A19Y_3087"/>
<organism evidence="1 2">
    <name type="scientific">Planktothrix agardhii (strain NIVA-CYA 126/8)</name>
    <dbReference type="NCBI Taxonomy" id="388467"/>
    <lineage>
        <taxon>Bacteria</taxon>
        <taxon>Bacillati</taxon>
        <taxon>Cyanobacteriota</taxon>
        <taxon>Cyanophyceae</taxon>
        <taxon>Oscillatoriophycideae</taxon>
        <taxon>Oscillatoriales</taxon>
        <taxon>Microcoleaceae</taxon>
        <taxon>Planktothrix</taxon>
    </lineage>
</organism>
<proteinExistence type="predicted"/>
<reference evidence="1 2" key="1">
    <citation type="journal article" date="2014" name="Appl. Environ. Microbiol.">
        <title>Elucidation of insertion elements encoded on plasmids and in vitro construction of shuttle vectors from the toxic cyanobacterium Planktothrix.</title>
        <authorList>
            <person name="Christiansen G."/>
            <person name="Goesmann A."/>
            <person name="Kurmayer R."/>
        </authorList>
    </citation>
    <scope>NUCLEOTIDE SEQUENCE [LARGE SCALE GENOMIC DNA]</scope>
    <source>
        <strain evidence="1 2">NIVA-CYA 126/8</strain>
    </source>
</reference>
<dbReference type="Gene3D" id="3.40.50.11350">
    <property type="match status" value="1"/>
</dbReference>
<accession>A0A073CJ43</accession>
<dbReference type="RefSeq" id="WP_042155170.1">
    <property type="nucleotide sequence ID" value="NZ_CM002803.1"/>
</dbReference>
<gene>
    <name evidence="1" type="ORF">A19Y_3087</name>
</gene>
<dbReference type="PANTHER" id="PTHR31469">
    <property type="entry name" value="OS07G0633600 PROTEIN"/>
    <property type="match status" value="1"/>
</dbReference>
<dbReference type="AlphaFoldDB" id="A0A073CJ43"/>
<dbReference type="Proteomes" id="UP000027395">
    <property type="component" value="Chromosome"/>
</dbReference>
<evidence type="ECO:0000313" key="2">
    <source>
        <dbReference type="Proteomes" id="UP000027395"/>
    </source>
</evidence>
<dbReference type="PANTHER" id="PTHR31469:SF8">
    <property type="entry name" value="OS07G0641000 PROTEIN"/>
    <property type="match status" value="1"/>
</dbReference>
<sequence length="382" mass="44484">MTSRYLLYKDYESGLNNNLMGLEIAVGLAYLTQRKLVFYGSVGEDKNILPVRGGYFLSVPESRKHIINIDQLPTILDLVDKLPIPILNYSEFLAETQGKNLSHYQSQVRLVNAVFVPNNIIIDPKVLSDFAENRIIVQDVEQDILEFSACNLAYYSRFFYLPSPTLYSLMEAIKFKPIYQNLADKISQTLGQYNGIHIRLTDYRNWIPHREADHPYLILKTLKEIFPPEELLLICTDESENMDFFNPILKYYKNAIFIDHFIIANFQKEFKNLPFTDEQTLGLICNLVIWNCQQFAGSFRSTYTGIIHRNWFRNQIKKQLNPSQLTFKFVESGLSPGEVQFHQGSYAEINPGFFSWNRIHLPVVTEMKSWCREWPESVCLTL</sequence>
<name>A0A073CJ43_PLAA1</name>
<dbReference type="PATRIC" id="fig|388467.6.peg.3032"/>
<evidence type="ECO:0000313" key="1">
    <source>
        <dbReference type="EMBL" id="KEI67917.1"/>
    </source>
</evidence>
<dbReference type="eggNOG" id="ENOG5032V0K">
    <property type="taxonomic scope" value="Bacteria"/>
</dbReference>
<dbReference type="EMBL" id="CM002803">
    <property type="protein sequence ID" value="KEI67917.1"/>
    <property type="molecule type" value="Genomic_DNA"/>
</dbReference>
<dbReference type="HOGENOM" id="CLU_723312_0_0_3"/>
<keyword evidence="2" id="KW-1185">Reference proteome</keyword>